<dbReference type="GeneID" id="5968847"/>
<reference evidence="2" key="1">
    <citation type="journal article" date="2007" name="Plant Cell">
        <title>Dothideomycete-plant interactions illuminated by genome sequencing and EST analysis of the wheat pathogen Stagonospora nodorum.</title>
        <authorList>
            <person name="Hane J.K."/>
            <person name="Lowe R.G."/>
            <person name="Solomon P.S."/>
            <person name="Tan K.C."/>
            <person name="Schoch C.L."/>
            <person name="Spatafora J.W."/>
            <person name="Crous P.W."/>
            <person name="Kodira C."/>
            <person name="Birren B.W."/>
            <person name="Galagan J.E."/>
            <person name="Torriani S.F."/>
            <person name="McDonald B.A."/>
            <person name="Oliver R.P."/>
        </authorList>
    </citation>
    <scope>NUCLEOTIDE SEQUENCE [LARGE SCALE GENOMIC DNA]</scope>
    <source>
        <strain evidence="2">SN15 / ATCC MYA-4574 / FGSC 10173</strain>
    </source>
</reference>
<dbReference type="Proteomes" id="UP000001055">
    <property type="component" value="Unassembled WGS sequence"/>
</dbReference>
<dbReference type="EMBL" id="CH445326">
    <property type="protein sequence ID" value="EAT91009.1"/>
    <property type="molecule type" value="Genomic_DNA"/>
</dbReference>
<dbReference type="KEGG" id="pno:SNOG_01360"/>
<evidence type="ECO:0000313" key="2">
    <source>
        <dbReference type="Proteomes" id="UP000001055"/>
    </source>
</evidence>
<proteinExistence type="predicted"/>
<dbReference type="RefSeq" id="XP_001792002.1">
    <property type="nucleotide sequence ID" value="XM_001791950.1"/>
</dbReference>
<sequence length="100" mass="11515">MATYNVFWFGNSLRTHRDTPGAMPPDKVPFRTHQDDLFNVYAKLEIWFQANPVNAPPGIAHDLDWVDGKNWAWPRNNLASTIGSLRVKKERAKRQKIGIL</sequence>
<organism evidence="1 2">
    <name type="scientific">Phaeosphaeria nodorum (strain SN15 / ATCC MYA-4574 / FGSC 10173)</name>
    <name type="common">Glume blotch fungus</name>
    <name type="synonym">Parastagonospora nodorum</name>
    <dbReference type="NCBI Taxonomy" id="321614"/>
    <lineage>
        <taxon>Eukaryota</taxon>
        <taxon>Fungi</taxon>
        <taxon>Dikarya</taxon>
        <taxon>Ascomycota</taxon>
        <taxon>Pezizomycotina</taxon>
        <taxon>Dothideomycetes</taxon>
        <taxon>Pleosporomycetidae</taxon>
        <taxon>Pleosporales</taxon>
        <taxon>Pleosporineae</taxon>
        <taxon>Phaeosphaeriaceae</taxon>
        <taxon>Parastagonospora</taxon>
    </lineage>
</organism>
<name>Q0V3Q4_PHANO</name>
<gene>
    <name evidence="1" type="ORF">SNOG_01360</name>
</gene>
<dbReference type="InParanoid" id="Q0V3Q4"/>
<dbReference type="AlphaFoldDB" id="Q0V3Q4"/>
<evidence type="ECO:0000313" key="1">
    <source>
        <dbReference type="EMBL" id="EAT91009.1"/>
    </source>
</evidence>
<accession>Q0V3Q4</accession>
<protein>
    <submittedName>
        <fullName evidence="1">Uncharacterized protein</fullName>
    </submittedName>
</protein>